<evidence type="ECO:0000256" key="3">
    <source>
        <dbReference type="ARBA" id="ARBA00012068"/>
    </source>
</evidence>
<comment type="catalytic activity">
    <reaction evidence="9">
        <text>prephenate + NAD(+) = 3-(4-hydroxyphenyl)pyruvate + CO2 + NADH</text>
        <dbReference type="Rhea" id="RHEA:13869"/>
        <dbReference type="ChEBI" id="CHEBI:16526"/>
        <dbReference type="ChEBI" id="CHEBI:29934"/>
        <dbReference type="ChEBI" id="CHEBI:36242"/>
        <dbReference type="ChEBI" id="CHEBI:57540"/>
        <dbReference type="ChEBI" id="CHEBI:57945"/>
        <dbReference type="EC" id="1.3.1.12"/>
    </reaction>
</comment>
<sequence length="292" mass="32010">MRTVLNKITVIGVGLIGGSFAKGIKQLGLAKEIHGFGNNEENLKMAVDLQVVDSYSTDIQTAMQDCDLVMLAVPLGAMQPVLESLRPHIPQSAIITDAGSAKQSVIDAVTKVFGYLPENFVPGHPIAGKEQSGVAAADDQLFVDHRVILTPAESTSSAAVETVKKLWLALDARVEVMSAGFHDEVFAATSHLPHLLAFALVEMLHEHPELGNVFKYTAGGFRDFSRIASSDATMWRDISIYNHQAIAKWMTEYRDYLSGMIELVEKQDAEALYELFTTAKQARDQHIVNKQD</sequence>
<dbReference type="InterPro" id="IPR050812">
    <property type="entry name" value="Preph/Arog_dehydrog"/>
</dbReference>
<keyword evidence="4" id="KW-0827">Tyrosine biosynthesis</keyword>
<dbReference type="GO" id="GO:0008977">
    <property type="term" value="F:prephenate dehydrogenase (NAD+) activity"/>
    <property type="evidence" value="ECO:0007669"/>
    <property type="project" value="UniProtKB-EC"/>
</dbReference>
<dbReference type="InterPro" id="IPR046826">
    <property type="entry name" value="PDH_N"/>
</dbReference>
<dbReference type="Proteomes" id="UP000504724">
    <property type="component" value="Chromosome"/>
</dbReference>
<dbReference type="GO" id="GO:0004665">
    <property type="term" value="F:prephenate dehydrogenase (NADP+) activity"/>
    <property type="evidence" value="ECO:0007669"/>
    <property type="project" value="InterPro"/>
</dbReference>
<dbReference type="FunFam" id="3.40.50.720:FF:000208">
    <property type="entry name" value="Prephenate dehydrogenase"/>
    <property type="match status" value="1"/>
</dbReference>
<keyword evidence="7" id="KW-0520">NAD</keyword>
<evidence type="ECO:0000256" key="2">
    <source>
        <dbReference type="ARBA" id="ARBA00007964"/>
    </source>
</evidence>
<dbReference type="SUPFAM" id="SSF51735">
    <property type="entry name" value="NAD(P)-binding Rossmann-fold domains"/>
    <property type="match status" value="1"/>
</dbReference>
<evidence type="ECO:0000256" key="8">
    <source>
        <dbReference type="ARBA" id="ARBA00023141"/>
    </source>
</evidence>
<dbReference type="Pfam" id="PF02153">
    <property type="entry name" value="PDH_N"/>
    <property type="match status" value="1"/>
</dbReference>
<evidence type="ECO:0000256" key="1">
    <source>
        <dbReference type="ARBA" id="ARBA00005067"/>
    </source>
</evidence>
<protein>
    <recommendedName>
        <fullName evidence="3">prephenate dehydrogenase</fullName>
        <ecNumber evidence="3">1.3.1.12</ecNumber>
    </recommendedName>
</protein>
<dbReference type="GO" id="GO:0070403">
    <property type="term" value="F:NAD+ binding"/>
    <property type="evidence" value="ECO:0007669"/>
    <property type="project" value="InterPro"/>
</dbReference>
<dbReference type="InterPro" id="IPR046825">
    <property type="entry name" value="PDH_C"/>
</dbReference>
<dbReference type="FunFam" id="1.10.3660.10:FF:000003">
    <property type="entry name" value="Prephenate dehydrogenase"/>
    <property type="match status" value="1"/>
</dbReference>
<dbReference type="InterPro" id="IPR036291">
    <property type="entry name" value="NAD(P)-bd_dom_sf"/>
</dbReference>
<evidence type="ECO:0000256" key="9">
    <source>
        <dbReference type="ARBA" id="ARBA00049260"/>
    </source>
</evidence>
<dbReference type="InterPro" id="IPR003099">
    <property type="entry name" value="Prephen_DH"/>
</dbReference>
<keyword evidence="12" id="KW-1185">Reference proteome</keyword>
<feature type="domain" description="Prephenate/arogenate dehydrogenase" evidence="10">
    <location>
        <begin position="6"/>
        <end position="292"/>
    </location>
</feature>
<dbReference type="PANTHER" id="PTHR21363:SF0">
    <property type="entry name" value="PREPHENATE DEHYDROGENASE [NADP(+)]"/>
    <property type="match status" value="1"/>
</dbReference>
<keyword evidence="8" id="KW-0057">Aromatic amino acid biosynthesis</keyword>
<dbReference type="PANTHER" id="PTHR21363">
    <property type="entry name" value="PREPHENATE DEHYDROGENASE"/>
    <property type="match status" value="1"/>
</dbReference>
<keyword evidence="6" id="KW-0560">Oxidoreductase</keyword>
<evidence type="ECO:0000259" key="10">
    <source>
        <dbReference type="PROSITE" id="PS51176"/>
    </source>
</evidence>
<dbReference type="InterPro" id="IPR008927">
    <property type="entry name" value="6-PGluconate_DH-like_C_sf"/>
</dbReference>
<dbReference type="GO" id="GO:0006571">
    <property type="term" value="P:tyrosine biosynthetic process"/>
    <property type="evidence" value="ECO:0007669"/>
    <property type="project" value="UniProtKB-KW"/>
</dbReference>
<evidence type="ECO:0000256" key="7">
    <source>
        <dbReference type="ARBA" id="ARBA00023027"/>
    </source>
</evidence>
<dbReference type="Gene3D" id="1.10.3660.10">
    <property type="entry name" value="6-phosphogluconate dehydrogenase C-terminal like domain"/>
    <property type="match status" value="1"/>
</dbReference>
<dbReference type="SUPFAM" id="SSF48179">
    <property type="entry name" value="6-phosphogluconate dehydrogenase C-terminal domain-like"/>
    <property type="match status" value="1"/>
</dbReference>
<evidence type="ECO:0000313" key="11">
    <source>
        <dbReference type="EMBL" id="QKI89131.1"/>
    </source>
</evidence>
<accession>A0A7D4NQE9</accession>
<evidence type="ECO:0000256" key="4">
    <source>
        <dbReference type="ARBA" id="ARBA00022498"/>
    </source>
</evidence>
<evidence type="ECO:0000256" key="5">
    <source>
        <dbReference type="ARBA" id="ARBA00022605"/>
    </source>
</evidence>
<dbReference type="KEGG" id="txa:HQN79_05915"/>
<organism evidence="11 12">
    <name type="scientific">Thiomicrorhabdus xiamenensis</name>
    <dbReference type="NCBI Taxonomy" id="2739063"/>
    <lineage>
        <taxon>Bacteria</taxon>
        <taxon>Pseudomonadati</taxon>
        <taxon>Pseudomonadota</taxon>
        <taxon>Gammaproteobacteria</taxon>
        <taxon>Thiotrichales</taxon>
        <taxon>Piscirickettsiaceae</taxon>
        <taxon>Thiomicrorhabdus</taxon>
    </lineage>
</organism>
<proteinExistence type="inferred from homology"/>
<dbReference type="AlphaFoldDB" id="A0A7D4NQE9"/>
<dbReference type="EMBL" id="CP054020">
    <property type="protein sequence ID" value="QKI89131.1"/>
    <property type="molecule type" value="Genomic_DNA"/>
</dbReference>
<keyword evidence="5" id="KW-0028">Amino-acid biosynthesis</keyword>
<gene>
    <name evidence="11" type="ORF">HQN79_05915</name>
</gene>
<dbReference type="RefSeq" id="WP_173284985.1">
    <property type="nucleotide sequence ID" value="NZ_CP054020.1"/>
</dbReference>
<comment type="pathway">
    <text evidence="1">Amino-acid biosynthesis; L-tyrosine biosynthesis; (4-hydroxyphenyl)pyruvate from prephenate (NAD(+) route): step 1/1.</text>
</comment>
<evidence type="ECO:0000256" key="6">
    <source>
        <dbReference type="ARBA" id="ARBA00023002"/>
    </source>
</evidence>
<comment type="similarity">
    <text evidence="2">Belongs to the prephenate/arogenate dehydrogenase family.</text>
</comment>
<dbReference type="Gene3D" id="3.40.50.720">
    <property type="entry name" value="NAD(P)-binding Rossmann-like Domain"/>
    <property type="match status" value="1"/>
</dbReference>
<reference evidence="11 12" key="1">
    <citation type="submission" date="2020-05" db="EMBL/GenBank/DDBJ databases">
        <title>Thiomicrorhabdus sediminis sp.nov. and Thiomicrorhabdus xiamenensis sp.nov., novel sulfur-oxidizing bacteria isolated from coastal sediment.</title>
        <authorList>
            <person name="Liu X."/>
        </authorList>
    </citation>
    <scope>NUCLEOTIDE SEQUENCE [LARGE SCALE GENOMIC DNA]</scope>
    <source>
        <strain evidence="11 12">G2</strain>
    </source>
</reference>
<evidence type="ECO:0000313" key="12">
    <source>
        <dbReference type="Proteomes" id="UP000504724"/>
    </source>
</evidence>
<dbReference type="Pfam" id="PF20463">
    <property type="entry name" value="PDH_C"/>
    <property type="match status" value="1"/>
</dbReference>
<dbReference type="PROSITE" id="PS51176">
    <property type="entry name" value="PDH_ADH"/>
    <property type="match status" value="1"/>
</dbReference>
<name>A0A7D4NQE9_9GAMM</name>
<dbReference type="EC" id="1.3.1.12" evidence="3"/>